<evidence type="ECO:0000313" key="2">
    <source>
        <dbReference type="Proteomes" id="UP000318939"/>
    </source>
</evidence>
<reference evidence="1" key="1">
    <citation type="journal article" date="2019" name="Phytopathology">
        <title>A Novel Group of Rhizobium tumorigenes-Like Agrobacteria Associated with Crown Gall Disease of Rhododendron and Blueberry.</title>
        <authorList>
            <person name="Kuzmanovic N."/>
            <person name="Behrens P."/>
            <person name="Idczak E."/>
            <person name="Wagner S."/>
            <person name="Gotz M."/>
            <person name="Sproer C."/>
            <person name="Bunk B."/>
            <person name="Overmann J."/>
            <person name="Smalla K."/>
        </authorList>
    </citation>
    <scope>NUCLEOTIDE SEQUENCE</scope>
    <source>
        <strain evidence="1">Rho-6.2</strain>
    </source>
</reference>
<dbReference type="RefSeq" id="WP_161990921.1">
    <property type="nucleotide sequence ID" value="NZ_CP117267.1"/>
</dbReference>
<sequence length="140" mass="15349">MPELKSGVVTTLAAIRNHFPGLAVTARVTATGGAHVVIEDVPLGPPYNQAITWVGFHLSDACPYDDTYPFYVRHDLSRIDGAALKCPPLHSTGQVFPADNSTTDTRPAVMVSRRQRSQASFAFETPLSKLIKVLKWMLEQ</sequence>
<organism evidence="1 2">
    <name type="scientific">Rhizobium rhododendri</name>
    <dbReference type="NCBI Taxonomy" id="2506430"/>
    <lineage>
        <taxon>Bacteria</taxon>
        <taxon>Pseudomonadati</taxon>
        <taxon>Pseudomonadota</taxon>
        <taxon>Alphaproteobacteria</taxon>
        <taxon>Hyphomicrobiales</taxon>
        <taxon>Rhizobiaceae</taxon>
        <taxon>Rhizobium/Agrobacterium group</taxon>
        <taxon>Rhizobium</taxon>
    </lineage>
</organism>
<evidence type="ECO:0000313" key="1">
    <source>
        <dbReference type="EMBL" id="WFS23926.1"/>
    </source>
</evidence>
<dbReference type="Proteomes" id="UP000318939">
    <property type="component" value="Chromosome"/>
</dbReference>
<reference evidence="1" key="2">
    <citation type="journal article" date="2023" name="MicrobiologyOpen">
        <title>Genomics of the tumorigenes clade of the family Rhizobiaceae and description of Rhizobium rhododendri sp. nov.</title>
        <authorList>
            <person name="Kuzmanovic N."/>
            <person name="diCenzo G.C."/>
            <person name="Bunk B."/>
            <person name="Sproeer C."/>
            <person name="Fruehling A."/>
            <person name="Neumann-Schaal M."/>
            <person name="Overmann J."/>
            <person name="Smalla K."/>
        </authorList>
    </citation>
    <scope>NUCLEOTIDE SEQUENCE</scope>
    <source>
        <strain evidence="1">Rho-6.2</strain>
    </source>
</reference>
<accession>A0ABY8IJU9</accession>
<keyword evidence="2" id="KW-1185">Reference proteome</keyword>
<gene>
    <name evidence="1" type="ORF">PR018_05345</name>
</gene>
<dbReference type="EMBL" id="CP117267">
    <property type="protein sequence ID" value="WFS23926.1"/>
    <property type="molecule type" value="Genomic_DNA"/>
</dbReference>
<name>A0ABY8IJU9_9HYPH</name>
<protein>
    <submittedName>
        <fullName evidence="1">Uncharacterized protein</fullName>
    </submittedName>
</protein>
<proteinExistence type="predicted"/>